<feature type="domain" description="DUF8040" evidence="10">
    <location>
        <begin position="1"/>
        <end position="70"/>
    </location>
</feature>
<comment type="caution">
    <text evidence="11">The sequence shown here is derived from an EMBL/GenBank/DDBJ whole genome shotgun (WGS) entry which is preliminary data.</text>
</comment>
<accession>A0AAW2M514</accession>
<organism evidence="11">
    <name type="scientific">Sesamum radiatum</name>
    <name type="common">Black benniseed</name>
    <dbReference type="NCBI Taxonomy" id="300843"/>
    <lineage>
        <taxon>Eukaryota</taxon>
        <taxon>Viridiplantae</taxon>
        <taxon>Streptophyta</taxon>
        <taxon>Embryophyta</taxon>
        <taxon>Tracheophyta</taxon>
        <taxon>Spermatophyta</taxon>
        <taxon>Magnoliopsida</taxon>
        <taxon>eudicotyledons</taxon>
        <taxon>Gunneridae</taxon>
        <taxon>Pentapetalae</taxon>
        <taxon>asterids</taxon>
        <taxon>lamiids</taxon>
        <taxon>Lamiales</taxon>
        <taxon>Pedaliaceae</taxon>
        <taxon>Sesamum</taxon>
    </lineage>
</organism>
<evidence type="ECO:0000256" key="5">
    <source>
        <dbReference type="ARBA" id="ARBA00022723"/>
    </source>
</evidence>
<reference evidence="11" key="1">
    <citation type="submission" date="2020-06" db="EMBL/GenBank/DDBJ databases">
        <authorList>
            <person name="Li T."/>
            <person name="Hu X."/>
            <person name="Zhang T."/>
            <person name="Song X."/>
            <person name="Zhang H."/>
            <person name="Dai N."/>
            <person name="Sheng W."/>
            <person name="Hou X."/>
            <person name="Wei L."/>
        </authorList>
    </citation>
    <scope>NUCLEOTIDE SEQUENCE</scope>
    <source>
        <strain evidence="11">G02</strain>
        <tissue evidence="11">Leaf</tissue>
    </source>
</reference>
<dbReference type="InterPro" id="IPR045249">
    <property type="entry name" value="HARBI1-like"/>
</dbReference>
<name>A0AAW2M514_SESRA</name>
<dbReference type="GO" id="GO:0046872">
    <property type="term" value="F:metal ion binding"/>
    <property type="evidence" value="ECO:0007669"/>
    <property type="project" value="UniProtKB-KW"/>
</dbReference>
<dbReference type="Pfam" id="PF26138">
    <property type="entry name" value="DUF8040"/>
    <property type="match status" value="1"/>
</dbReference>
<keyword evidence="5" id="KW-0479">Metal-binding</keyword>
<dbReference type="EMBL" id="JACGWJ010000023">
    <property type="protein sequence ID" value="KAL0325091.1"/>
    <property type="molecule type" value="Genomic_DNA"/>
</dbReference>
<comment type="similarity">
    <text evidence="3">Belongs to the HARBI1 family.</text>
</comment>
<dbReference type="InterPro" id="IPR027806">
    <property type="entry name" value="HARBI1_dom"/>
</dbReference>
<gene>
    <name evidence="11" type="ORF">Sradi_5078400</name>
</gene>
<protein>
    <recommendedName>
        <fullName evidence="12">Myb/SANT-like domain-containing protein</fullName>
    </recommendedName>
</protein>
<dbReference type="GO" id="GO:0004518">
    <property type="term" value="F:nuclease activity"/>
    <property type="evidence" value="ECO:0007669"/>
    <property type="project" value="UniProtKB-KW"/>
</dbReference>
<comment type="cofactor">
    <cofactor evidence="1">
        <name>a divalent metal cation</name>
        <dbReference type="ChEBI" id="CHEBI:60240"/>
    </cofactor>
</comment>
<dbReference type="InterPro" id="IPR058353">
    <property type="entry name" value="DUF8040"/>
</dbReference>
<dbReference type="PANTHER" id="PTHR22930:SF293">
    <property type="entry name" value="PROTEIN ALP1-LIKE"/>
    <property type="match status" value="1"/>
</dbReference>
<evidence type="ECO:0000259" key="10">
    <source>
        <dbReference type="Pfam" id="PF26138"/>
    </source>
</evidence>
<sequence length="302" mass="34539">MNRDAFSGLCYPLEYSGGLTNKRFVTVPEQVAIFLSVLAHHKKNRVLKFNFIRSGRTVSLYFNNVLAALLKLHSVLLVAPKPIDDNGADTKWKWFKGCLRAVDGTYIKVRVPTSEKGRYKTCKGDIVVNVLGVCDRKMKFIYVLAGWEGSAADSRVLHDAVNRPNGLRVPIGMSSQRRRGALKEKGYTRRTWTQSEEEMFINGLKHIINTGWKCENGFWPGFLAQLENYMLKHFPFCDPKANPHIQSKLHIWKKNYSSLASMMTRSGFGWDDAKNMVTMEDNSVWEEYVKIDPSAKTMRYKA</sequence>
<evidence type="ECO:0000313" key="11">
    <source>
        <dbReference type="EMBL" id="KAL0325091.1"/>
    </source>
</evidence>
<feature type="domain" description="DDE Tnp4" evidence="9">
    <location>
        <begin position="102"/>
        <end position="158"/>
    </location>
</feature>
<dbReference type="GO" id="GO:0016787">
    <property type="term" value="F:hydrolase activity"/>
    <property type="evidence" value="ECO:0007669"/>
    <property type="project" value="UniProtKB-KW"/>
</dbReference>
<dbReference type="Pfam" id="PF12776">
    <property type="entry name" value="Myb_DNA-bind_3"/>
    <property type="match status" value="1"/>
</dbReference>
<dbReference type="GO" id="GO:0005634">
    <property type="term" value="C:nucleus"/>
    <property type="evidence" value="ECO:0007669"/>
    <property type="project" value="UniProtKB-SubCell"/>
</dbReference>
<dbReference type="Pfam" id="PF13359">
    <property type="entry name" value="DDE_Tnp_4"/>
    <property type="match status" value="1"/>
</dbReference>
<keyword evidence="4" id="KW-0540">Nuclease</keyword>
<keyword evidence="6" id="KW-0378">Hydrolase</keyword>
<reference evidence="11" key="2">
    <citation type="journal article" date="2024" name="Plant">
        <title>Genomic evolution and insights into agronomic trait innovations of Sesamum species.</title>
        <authorList>
            <person name="Miao H."/>
            <person name="Wang L."/>
            <person name="Qu L."/>
            <person name="Liu H."/>
            <person name="Sun Y."/>
            <person name="Le M."/>
            <person name="Wang Q."/>
            <person name="Wei S."/>
            <person name="Zheng Y."/>
            <person name="Lin W."/>
            <person name="Duan Y."/>
            <person name="Cao H."/>
            <person name="Xiong S."/>
            <person name="Wang X."/>
            <person name="Wei L."/>
            <person name="Li C."/>
            <person name="Ma Q."/>
            <person name="Ju M."/>
            <person name="Zhao R."/>
            <person name="Li G."/>
            <person name="Mu C."/>
            <person name="Tian Q."/>
            <person name="Mei H."/>
            <person name="Zhang T."/>
            <person name="Gao T."/>
            <person name="Zhang H."/>
        </authorList>
    </citation>
    <scope>NUCLEOTIDE SEQUENCE</scope>
    <source>
        <strain evidence="11">G02</strain>
    </source>
</reference>
<evidence type="ECO:0000259" key="9">
    <source>
        <dbReference type="Pfam" id="PF13359"/>
    </source>
</evidence>
<evidence type="ECO:0000256" key="4">
    <source>
        <dbReference type="ARBA" id="ARBA00022722"/>
    </source>
</evidence>
<dbReference type="InterPro" id="IPR024752">
    <property type="entry name" value="Myb/SANT-like_dom"/>
</dbReference>
<proteinExistence type="inferred from homology"/>
<evidence type="ECO:0000256" key="3">
    <source>
        <dbReference type="ARBA" id="ARBA00006958"/>
    </source>
</evidence>
<dbReference type="AlphaFoldDB" id="A0AAW2M514"/>
<evidence type="ECO:0000256" key="1">
    <source>
        <dbReference type="ARBA" id="ARBA00001968"/>
    </source>
</evidence>
<evidence type="ECO:0000259" key="8">
    <source>
        <dbReference type="Pfam" id="PF12776"/>
    </source>
</evidence>
<feature type="domain" description="Myb/SANT-like" evidence="8">
    <location>
        <begin position="191"/>
        <end position="288"/>
    </location>
</feature>
<comment type="subcellular location">
    <subcellularLocation>
        <location evidence="2">Nucleus</location>
    </subcellularLocation>
</comment>
<evidence type="ECO:0000256" key="2">
    <source>
        <dbReference type="ARBA" id="ARBA00004123"/>
    </source>
</evidence>
<evidence type="ECO:0008006" key="12">
    <source>
        <dbReference type="Google" id="ProtNLM"/>
    </source>
</evidence>
<dbReference type="PANTHER" id="PTHR22930">
    <property type="match status" value="1"/>
</dbReference>
<evidence type="ECO:0000256" key="7">
    <source>
        <dbReference type="ARBA" id="ARBA00023242"/>
    </source>
</evidence>
<evidence type="ECO:0000256" key="6">
    <source>
        <dbReference type="ARBA" id="ARBA00022801"/>
    </source>
</evidence>
<keyword evidence="7" id="KW-0539">Nucleus</keyword>